<dbReference type="AlphaFoldDB" id="A0A0E9QF07"/>
<proteinExistence type="predicted"/>
<reference evidence="1" key="2">
    <citation type="journal article" date="2015" name="Fish Shellfish Immunol.">
        <title>Early steps in the European eel (Anguilla anguilla)-Vibrio vulnificus interaction in the gills: Role of the RtxA13 toxin.</title>
        <authorList>
            <person name="Callol A."/>
            <person name="Pajuelo D."/>
            <person name="Ebbesson L."/>
            <person name="Teles M."/>
            <person name="MacKenzie S."/>
            <person name="Amaro C."/>
        </authorList>
    </citation>
    <scope>NUCLEOTIDE SEQUENCE</scope>
</reference>
<accession>A0A0E9QF07</accession>
<organism evidence="1">
    <name type="scientific">Anguilla anguilla</name>
    <name type="common">European freshwater eel</name>
    <name type="synonym">Muraena anguilla</name>
    <dbReference type="NCBI Taxonomy" id="7936"/>
    <lineage>
        <taxon>Eukaryota</taxon>
        <taxon>Metazoa</taxon>
        <taxon>Chordata</taxon>
        <taxon>Craniata</taxon>
        <taxon>Vertebrata</taxon>
        <taxon>Euteleostomi</taxon>
        <taxon>Actinopterygii</taxon>
        <taxon>Neopterygii</taxon>
        <taxon>Teleostei</taxon>
        <taxon>Anguilliformes</taxon>
        <taxon>Anguillidae</taxon>
        <taxon>Anguilla</taxon>
    </lineage>
</organism>
<protein>
    <submittedName>
        <fullName evidence="1">Uncharacterized protein</fullName>
    </submittedName>
</protein>
<sequence length="28" mass="3405">MSCHVRSLPKETRKKHPRKMVLIVFLRN</sequence>
<reference evidence="1" key="1">
    <citation type="submission" date="2014-11" db="EMBL/GenBank/DDBJ databases">
        <authorList>
            <person name="Amaro Gonzalez C."/>
        </authorList>
    </citation>
    <scope>NUCLEOTIDE SEQUENCE</scope>
</reference>
<evidence type="ECO:0000313" key="1">
    <source>
        <dbReference type="EMBL" id="JAH14900.1"/>
    </source>
</evidence>
<name>A0A0E9QF07_ANGAN</name>
<dbReference type="EMBL" id="GBXM01093677">
    <property type="protein sequence ID" value="JAH14900.1"/>
    <property type="molecule type" value="Transcribed_RNA"/>
</dbReference>